<dbReference type="RefSeq" id="WP_098982152.1">
    <property type="nucleotide sequence ID" value="NZ_CP077116.1"/>
</dbReference>
<organism evidence="1 2">
    <name type="scientific">Fusobacterium nucleatum subsp. polymorphum</name>
    <name type="common">Fusobacterium polymorphum</name>
    <dbReference type="NCBI Taxonomy" id="76857"/>
    <lineage>
        <taxon>Bacteria</taxon>
        <taxon>Fusobacteriati</taxon>
        <taxon>Fusobacteriota</taxon>
        <taxon>Fusobacteriia</taxon>
        <taxon>Fusobacteriales</taxon>
        <taxon>Fusobacteriaceae</taxon>
        <taxon>Fusobacterium</taxon>
    </lineage>
</organism>
<protein>
    <submittedName>
        <fullName evidence="1">Abi-like protein</fullName>
    </submittedName>
</protein>
<dbReference type="AlphaFoldDB" id="A0A2C6B507"/>
<dbReference type="EMBL" id="NIRK01000001">
    <property type="protein sequence ID" value="PHH99290.1"/>
    <property type="molecule type" value="Genomic_DNA"/>
</dbReference>
<sequence length="299" mass="35599">MQKLIKTSDELIEHMKNKGIKFNIINEIEAKKFLENNNYYFKLAAYRKNYFKKLNGEYINLEFAYLRELSIIDMELRRIVLEMALDVEHSLKVILLNDIANHFKNSSHDIVSKFLIDNIKISQDIERHSTSNYCGDLINKYSPNFPVWVLLEIISFGDLVKFYNFYSKNYKKIGDRKLLYAIRQIRNAAAHSNCLIYNLKNTNLKTKLNINVKVNKYVISLGKIKEDTRKKKLRIKFFEDFITLLYAYKIFVKSGSLVEKIRKKLKILDMRMLKNKNYFLKNEVITSAYKFFKIIIDDF</sequence>
<name>A0A2C6B507_FUSNP</name>
<evidence type="ECO:0000313" key="2">
    <source>
        <dbReference type="Proteomes" id="UP000223525"/>
    </source>
</evidence>
<evidence type="ECO:0000313" key="1">
    <source>
        <dbReference type="EMBL" id="PHH99290.1"/>
    </source>
</evidence>
<comment type="caution">
    <text evidence="1">The sequence shown here is derived from an EMBL/GenBank/DDBJ whole genome shotgun (WGS) entry which is preliminary data.</text>
</comment>
<proteinExistence type="predicted"/>
<accession>A0A2C6B507</accession>
<reference evidence="1 2" key="1">
    <citation type="submission" date="2017-06" db="EMBL/GenBank/DDBJ databases">
        <title>Draft genome sequence of Fusobacterium nucleatum subsp. polymorphum KCOM 1248 (=ChDC F113).</title>
        <authorList>
            <person name="Kook J.-K."/>
            <person name="Park S.-N."/>
            <person name="Lim Y.K."/>
            <person name="Roh H."/>
        </authorList>
    </citation>
    <scope>NUCLEOTIDE SEQUENCE [LARGE SCALE GENOMIC DNA]</scope>
    <source>
        <strain evidence="2">KCOM 1248 (ChDC F113)</strain>
    </source>
</reference>
<dbReference type="Proteomes" id="UP000223525">
    <property type="component" value="Unassembled WGS sequence"/>
</dbReference>
<gene>
    <name evidence="1" type="ORF">CA836_06040</name>
</gene>
<dbReference type="Pfam" id="PF07751">
    <property type="entry name" value="Abi_2"/>
    <property type="match status" value="1"/>
</dbReference>
<dbReference type="InterPro" id="IPR011664">
    <property type="entry name" value="Abi_system_AbiD/AbiF-like"/>
</dbReference>